<dbReference type="EMBL" id="AJGV01000232">
    <property type="protein sequence ID" value="EJJ02438.1"/>
    <property type="molecule type" value="Genomic_DNA"/>
</dbReference>
<dbReference type="AlphaFoldDB" id="J2JPY0"/>
<protein>
    <submittedName>
        <fullName evidence="1">Uncharacterized protein</fullName>
    </submittedName>
</protein>
<proteinExistence type="predicted"/>
<accession>J2JPY0</accession>
<evidence type="ECO:0000313" key="1">
    <source>
        <dbReference type="EMBL" id="EJJ02438.1"/>
    </source>
</evidence>
<dbReference type="HOGENOM" id="CLU_2883805_0_0_11"/>
<reference evidence="1" key="1">
    <citation type="journal article" date="2012" name="J. Bacteriol.">
        <title>Genome Sequence of Streptomyces auratus Strain AGR0001, a Phoslactomycin-Producing Actinomycete.</title>
        <authorList>
            <person name="Han X."/>
            <person name="Li M."/>
            <person name="Ding Z."/>
            <person name="Zhao J."/>
            <person name="Ji K."/>
            <person name="Wen M."/>
            <person name="Lu T."/>
        </authorList>
    </citation>
    <scope>NUCLEOTIDE SEQUENCE [LARGE SCALE GENOMIC DNA]</scope>
    <source>
        <strain evidence="1">AGR0001</strain>
    </source>
</reference>
<sequence>MQEPLSRMAAWAAYYWPAGCYWRLGEVPRSSRELAGVGGASFFKGFPCVIAGVFLRAFAWGFV</sequence>
<comment type="caution">
    <text evidence="1">The sequence shown here is derived from an EMBL/GenBank/DDBJ whole genome shotgun (WGS) entry which is preliminary data.</text>
</comment>
<name>J2JPY0_9ACTN</name>
<gene>
    <name evidence="1" type="ORF">SU9_33923</name>
</gene>
<organism evidence="1">
    <name type="scientific">Streptomyces auratus AGR0001</name>
    <dbReference type="NCBI Taxonomy" id="1160718"/>
    <lineage>
        <taxon>Bacteria</taxon>
        <taxon>Bacillati</taxon>
        <taxon>Actinomycetota</taxon>
        <taxon>Actinomycetes</taxon>
        <taxon>Kitasatosporales</taxon>
        <taxon>Streptomycetaceae</taxon>
        <taxon>Streptomyces</taxon>
    </lineage>
</organism>